<keyword evidence="2 7" id="KW-0813">Transport</keyword>
<dbReference type="PANTHER" id="PTHR43386">
    <property type="entry name" value="OLIGOPEPTIDE TRANSPORT SYSTEM PERMEASE PROTEIN APPC"/>
    <property type="match status" value="1"/>
</dbReference>
<dbReference type="GO" id="GO:0055085">
    <property type="term" value="P:transmembrane transport"/>
    <property type="evidence" value="ECO:0007669"/>
    <property type="project" value="InterPro"/>
</dbReference>
<dbReference type="EMBL" id="RBIJ01000001">
    <property type="protein sequence ID" value="RKQ89116.1"/>
    <property type="molecule type" value="Genomic_DNA"/>
</dbReference>
<keyword evidence="6 7" id="KW-0472">Membrane</keyword>
<keyword evidence="11" id="KW-1185">Reference proteome</keyword>
<dbReference type="GO" id="GO:0005886">
    <property type="term" value="C:plasma membrane"/>
    <property type="evidence" value="ECO:0007669"/>
    <property type="project" value="UniProtKB-SubCell"/>
</dbReference>
<sequence length="313" mass="33992">MDGRGEETRVGGHPPSKGRRRHRSQWGDVFARLIRNPRAIVGISLLVFMFLFAFVGPLLSPYAGAKADVSQGNRPPSAEHWLGTDNLGRDVLLRLMEGGRISLTVGIIATAILVAIGTTVGLLAGFYGGWTDTLLMRLVDILFALPALPLFITVGAVLSDLKFPPEKRIFVLMLLIGGLSWMGLARLVRSQVLSLREQEFMLATEVLGLSDRRKLLHHLLPNVAATIIVSGTLAVAGAIVVESALSFLGLGVIPPTPSWGQMLSAANNLIDFKKRPWLWIPPGVAILVTVLAINILGDALRDTLDPRTQRRVR</sequence>
<evidence type="ECO:0000256" key="1">
    <source>
        <dbReference type="ARBA" id="ARBA00004651"/>
    </source>
</evidence>
<feature type="transmembrane region" description="Helical" evidence="7">
    <location>
        <begin position="277"/>
        <end position="297"/>
    </location>
</feature>
<keyword evidence="3" id="KW-1003">Cell membrane</keyword>
<feature type="transmembrane region" description="Helical" evidence="7">
    <location>
        <begin position="101"/>
        <end position="126"/>
    </location>
</feature>
<dbReference type="PANTHER" id="PTHR43386:SF1">
    <property type="entry name" value="D,D-DIPEPTIDE TRANSPORT SYSTEM PERMEASE PROTEIN DDPC-RELATED"/>
    <property type="match status" value="1"/>
</dbReference>
<comment type="similarity">
    <text evidence="7">Belongs to the binding-protein-dependent transport system permease family.</text>
</comment>
<evidence type="ECO:0000259" key="9">
    <source>
        <dbReference type="PROSITE" id="PS50928"/>
    </source>
</evidence>
<dbReference type="Pfam" id="PF00528">
    <property type="entry name" value="BPD_transp_1"/>
    <property type="match status" value="1"/>
</dbReference>
<evidence type="ECO:0000256" key="2">
    <source>
        <dbReference type="ARBA" id="ARBA00022448"/>
    </source>
</evidence>
<dbReference type="InterPro" id="IPR050366">
    <property type="entry name" value="BP-dependent_transpt_permease"/>
</dbReference>
<dbReference type="NCBIfam" id="NF045476">
    <property type="entry name" value="Opp4C"/>
    <property type="match status" value="1"/>
</dbReference>
<evidence type="ECO:0000313" key="11">
    <source>
        <dbReference type="Proteomes" id="UP000267019"/>
    </source>
</evidence>
<dbReference type="Proteomes" id="UP000267019">
    <property type="component" value="Unassembled WGS sequence"/>
</dbReference>
<name>A0A660L5C6_9BACL</name>
<dbReference type="InterPro" id="IPR025966">
    <property type="entry name" value="OppC_N"/>
</dbReference>
<dbReference type="RefSeq" id="WP_121443976.1">
    <property type="nucleotide sequence ID" value="NZ_RBIJ01000001.1"/>
</dbReference>
<evidence type="ECO:0000256" key="4">
    <source>
        <dbReference type="ARBA" id="ARBA00022692"/>
    </source>
</evidence>
<keyword evidence="5 7" id="KW-1133">Transmembrane helix</keyword>
<dbReference type="AlphaFoldDB" id="A0A660L5C6"/>
<dbReference type="Pfam" id="PF12911">
    <property type="entry name" value="OppC_N"/>
    <property type="match status" value="1"/>
</dbReference>
<feature type="domain" description="ABC transmembrane type-1" evidence="9">
    <location>
        <begin position="99"/>
        <end position="297"/>
    </location>
</feature>
<feature type="transmembrane region" description="Helical" evidence="7">
    <location>
        <begin position="138"/>
        <end position="157"/>
    </location>
</feature>
<feature type="compositionally biased region" description="Basic and acidic residues" evidence="8">
    <location>
        <begin position="1"/>
        <end position="10"/>
    </location>
</feature>
<evidence type="ECO:0000256" key="5">
    <source>
        <dbReference type="ARBA" id="ARBA00022989"/>
    </source>
</evidence>
<protein>
    <submittedName>
        <fullName evidence="10">Peptide/nickel transport system permease protein</fullName>
    </submittedName>
</protein>
<reference evidence="10 11" key="1">
    <citation type="submission" date="2018-10" db="EMBL/GenBank/DDBJ databases">
        <title>Genomic Encyclopedia of Type Strains, Phase IV (KMG-IV): sequencing the most valuable type-strain genomes for metagenomic binning, comparative biology and taxonomic classification.</title>
        <authorList>
            <person name="Goeker M."/>
        </authorList>
    </citation>
    <scope>NUCLEOTIDE SEQUENCE [LARGE SCALE GENOMIC DNA]</scope>
    <source>
        <strain evidence="10 11">DSM 22653</strain>
    </source>
</reference>
<dbReference type="OrthoDB" id="9797852at2"/>
<keyword evidence="4 7" id="KW-0812">Transmembrane</keyword>
<dbReference type="InterPro" id="IPR053523">
    <property type="entry name" value="Oligopeptide_permease_AppC"/>
</dbReference>
<dbReference type="SUPFAM" id="SSF161098">
    <property type="entry name" value="MetI-like"/>
    <property type="match status" value="1"/>
</dbReference>
<feature type="transmembrane region" description="Helical" evidence="7">
    <location>
        <begin position="39"/>
        <end position="59"/>
    </location>
</feature>
<evidence type="ECO:0000256" key="7">
    <source>
        <dbReference type="RuleBase" id="RU363032"/>
    </source>
</evidence>
<dbReference type="InterPro" id="IPR000515">
    <property type="entry name" value="MetI-like"/>
</dbReference>
<comment type="subcellular location">
    <subcellularLocation>
        <location evidence="1 7">Cell membrane</location>
        <topology evidence="1 7">Multi-pass membrane protein</topology>
    </subcellularLocation>
</comment>
<dbReference type="PROSITE" id="PS50928">
    <property type="entry name" value="ABC_TM1"/>
    <property type="match status" value="1"/>
</dbReference>
<feature type="region of interest" description="Disordered" evidence="8">
    <location>
        <begin position="1"/>
        <end position="23"/>
    </location>
</feature>
<accession>A0A660L5C6</accession>
<dbReference type="InterPro" id="IPR035906">
    <property type="entry name" value="MetI-like_sf"/>
</dbReference>
<evidence type="ECO:0000256" key="8">
    <source>
        <dbReference type="SAM" id="MobiDB-lite"/>
    </source>
</evidence>
<gene>
    <name evidence="10" type="ORF">C7438_0772</name>
</gene>
<comment type="caution">
    <text evidence="10">The sequence shown here is derived from an EMBL/GenBank/DDBJ whole genome shotgun (WGS) entry which is preliminary data.</text>
</comment>
<proteinExistence type="inferred from homology"/>
<feature type="transmembrane region" description="Helical" evidence="7">
    <location>
        <begin position="169"/>
        <end position="188"/>
    </location>
</feature>
<dbReference type="CDD" id="cd06261">
    <property type="entry name" value="TM_PBP2"/>
    <property type="match status" value="1"/>
</dbReference>
<evidence type="ECO:0000256" key="6">
    <source>
        <dbReference type="ARBA" id="ARBA00023136"/>
    </source>
</evidence>
<dbReference type="Gene3D" id="1.10.3720.10">
    <property type="entry name" value="MetI-like"/>
    <property type="match status" value="1"/>
</dbReference>
<organism evidence="10 11">
    <name type="scientific">Brockia lithotrophica</name>
    <dbReference type="NCBI Taxonomy" id="933949"/>
    <lineage>
        <taxon>Bacteria</taxon>
        <taxon>Bacillati</taxon>
        <taxon>Bacillota</taxon>
        <taxon>Bacilli</taxon>
        <taxon>Bacillales</taxon>
        <taxon>Bacillales Family X. Incertae Sedis</taxon>
        <taxon>Brockia</taxon>
    </lineage>
</organism>
<evidence type="ECO:0000256" key="3">
    <source>
        <dbReference type="ARBA" id="ARBA00022475"/>
    </source>
</evidence>
<evidence type="ECO:0000313" key="10">
    <source>
        <dbReference type="EMBL" id="RKQ89116.1"/>
    </source>
</evidence>
<feature type="transmembrane region" description="Helical" evidence="7">
    <location>
        <begin position="219"/>
        <end position="241"/>
    </location>
</feature>